<dbReference type="EMBL" id="VDFU01000042">
    <property type="protein sequence ID" value="TNC46082.1"/>
    <property type="molecule type" value="Genomic_DNA"/>
</dbReference>
<dbReference type="AlphaFoldDB" id="A0A5C4MPW4"/>
<name>A0A5C4MPW4_9RHOB</name>
<proteinExistence type="predicted"/>
<feature type="chain" id="PRO_5022905396" evidence="2">
    <location>
        <begin position="18"/>
        <end position="450"/>
    </location>
</feature>
<feature type="region of interest" description="Disordered" evidence="1">
    <location>
        <begin position="16"/>
        <end position="57"/>
    </location>
</feature>
<keyword evidence="4" id="KW-1185">Reference proteome</keyword>
<evidence type="ECO:0000313" key="4">
    <source>
        <dbReference type="Proteomes" id="UP000305887"/>
    </source>
</evidence>
<gene>
    <name evidence="3" type="ORF">FHG66_19615</name>
</gene>
<keyword evidence="2" id="KW-0732">Signal</keyword>
<dbReference type="Proteomes" id="UP000305887">
    <property type="component" value="Unassembled WGS sequence"/>
</dbReference>
<evidence type="ECO:0000256" key="1">
    <source>
        <dbReference type="SAM" id="MobiDB-lite"/>
    </source>
</evidence>
<evidence type="ECO:0000313" key="3">
    <source>
        <dbReference type="EMBL" id="TNC46082.1"/>
    </source>
</evidence>
<evidence type="ECO:0000256" key="2">
    <source>
        <dbReference type="SAM" id="SignalP"/>
    </source>
</evidence>
<dbReference type="OrthoDB" id="7054794at2"/>
<organism evidence="3 4">
    <name type="scientific">Rubellimicrobium rubrum</name>
    <dbReference type="NCBI Taxonomy" id="2585369"/>
    <lineage>
        <taxon>Bacteria</taxon>
        <taxon>Pseudomonadati</taxon>
        <taxon>Pseudomonadota</taxon>
        <taxon>Alphaproteobacteria</taxon>
        <taxon>Rhodobacterales</taxon>
        <taxon>Roseobacteraceae</taxon>
        <taxon>Rubellimicrobium</taxon>
    </lineage>
</organism>
<accession>A0A5C4MPW4</accession>
<dbReference type="RefSeq" id="WP_139078772.1">
    <property type="nucleotide sequence ID" value="NZ_VDFU01000042.1"/>
</dbReference>
<protein>
    <submittedName>
        <fullName evidence="3">Uncharacterized protein</fullName>
    </submittedName>
</protein>
<feature type="signal peptide" evidence="2">
    <location>
        <begin position="1"/>
        <end position="17"/>
    </location>
</feature>
<reference evidence="3 4" key="1">
    <citation type="submission" date="2019-06" db="EMBL/GenBank/DDBJ databases">
        <title>YIM 131921 draft genome.</title>
        <authorList>
            <person name="Jiang L."/>
        </authorList>
    </citation>
    <scope>NUCLEOTIDE SEQUENCE [LARGE SCALE GENOMIC DNA]</scope>
    <source>
        <strain evidence="3 4">YIM 131921</strain>
    </source>
</reference>
<sequence>MSLALAALVASTSSAVAQEQPAAAQDGGEATEARSVGRGWPMAQQQDQPVVGAGTGGAFHGEHIAARNGAVPEGVTPLERDIFTSDDFYVDAELWSDPRYFRCNSPMGLESQWGGYGEEIIGDNPPASGAWGFCDRDYPRENIVSPYGFETAQEHYEALLAETRANGGPTVLTNADLPDWNGRYNDSSENWYWGRIIQASTVLSLLTPEYRQRAVQMHYHQANTNAPQWQSQYCWPEGFMRRWHEHAVRDHQVLVTPEIVQFITGVADNFLTQVHIGREFNMEGAVPRLGEDVPRWYGETIGFWDDEALISWTSNIQGWTVHAGFEFSNKLQAVEIYTPNTDDDGNVVGIHHEAVLYDPEAFVEPIRMVRDLERIGNLEEVDPYIFVECVQTFYPIDGYATPVTPGRVIQYEIPDMFGRPWAQLWEEWHEEGMQRPEAEDVFNFEDDAGQ</sequence>
<comment type="caution">
    <text evidence="3">The sequence shown here is derived from an EMBL/GenBank/DDBJ whole genome shotgun (WGS) entry which is preliminary data.</text>
</comment>